<name>A0A382W3J5_9ZZZZ</name>
<gene>
    <name evidence="2" type="ORF">METZ01_LOCUS406201</name>
</gene>
<proteinExistence type="predicted"/>
<keyword evidence="1" id="KW-1133">Transmembrane helix</keyword>
<dbReference type="EMBL" id="UINC01156754">
    <property type="protein sequence ID" value="SVD53347.1"/>
    <property type="molecule type" value="Genomic_DNA"/>
</dbReference>
<keyword evidence="1" id="KW-0472">Membrane</keyword>
<organism evidence="2">
    <name type="scientific">marine metagenome</name>
    <dbReference type="NCBI Taxonomy" id="408172"/>
    <lineage>
        <taxon>unclassified sequences</taxon>
        <taxon>metagenomes</taxon>
        <taxon>ecological metagenomes</taxon>
    </lineage>
</organism>
<reference evidence="2" key="1">
    <citation type="submission" date="2018-05" db="EMBL/GenBank/DDBJ databases">
        <authorList>
            <person name="Lanie J.A."/>
            <person name="Ng W.-L."/>
            <person name="Kazmierczak K.M."/>
            <person name="Andrzejewski T.M."/>
            <person name="Davidsen T.M."/>
            <person name="Wayne K.J."/>
            <person name="Tettelin H."/>
            <person name="Glass J.I."/>
            <person name="Rusch D."/>
            <person name="Podicherti R."/>
            <person name="Tsui H.-C.T."/>
            <person name="Winkler M.E."/>
        </authorList>
    </citation>
    <scope>NUCLEOTIDE SEQUENCE</scope>
</reference>
<sequence>MSDEPDSPNEVPNKKRTRSARAFTSLLLGIFGILLGGGAYLLHHWHTTPPAFMQLGQADAQNATNTAPAQNATNNLQDLIKQKTAAPFQLEIARKLLGFSTAIAVLAGIIGTA</sequence>
<evidence type="ECO:0000256" key="1">
    <source>
        <dbReference type="SAM" id="Phobius"/>
    </source>
</evidence>
<evidence type="ECO:0000313" key="2">
    <source>
        <dbReference type="EMBL" id="SVD53347.1"/>
    </source>
</evidence>
<accession>A0A382W3J5</accession>
<feature type="non-terminal residue" evidence="2">
    <location>
        <position position="113"/>
    </location>
</feature>
<protein>
    <submittedName>
        <fullName evidence="2">Uncharacterized protein</fullName>
    </submittedName>
</protein>
<keyword evidence="1" id="KW-0812">Transmembrane</keyword>
<feature type="transmembrane region" description="Helical" evidence="1">
    <location>
        <begin position="22"/>
        <end position="43"/>
    </location>
</feature>
<dbReference type="AlphaFoldDB" id="A0A382W3J5"/>